<dbReference type="AlphaFoldDB" id="A0A4D4MDL7"/>
<evidence type="ECO:0000313" key="4">
    <source>
        <dbReference type="Proteomes" id="UP000302139"/>
    </source>
</evidence>
<reference evidence="1 4" key="2">
    <citation type="submission" date="2019-04" db="EMBL/GenBank/DDBJ databases">
        <title>Draft genome sequences of Streptomyces avermitilis NBRC 14893.</title>
        <authorList>
            <person name="Komaki H."/>
            <person name="Tamura T."/>
            <person name="Hosoyama A."/>
        </authorList>
    </citation>
    <scope>NUCLEOTIDE SEQUENCE [LARGE SCALE GENOMIC DNA]</scope>
    <source>
        <strain evidence="1 4">NBRC 14893</strain>
    </source>
</reference>
<evidence type="ECO:0008006" key="5">
    <source>
        <dbReference type="Google" id="ProtNLM"/>
    </source>
</evidence>
<protein>
    <recommendedName>
        <fullName evidence="5">Terminal protein Tpg-like protein</fullName>
    </recommendedName>
</protein>
<evidence type="ECO:0000313" key="3">
    <source>
        <dbReference type="Proteomes" id="UP000299211"/>
    </source>
</evidence>
<organism evidence="1 4">
    <name type="scientific">Streptomyces avermitilis</name>
    <dbReference type="NCBI Taxonomy" id="33903"/>
    <lineage>
        <taxon>Bacteria</taxon>
        <taxon>Bacillati</taxon>
        <taxon>Actinomycetota</taxon>
        <taxon>Actinomycetes</taxon>
        <taxon>Kitasatosporales</taxon>
        <taxon>Streptomycetaceae</taxon>
        <taxon>Streptomyces</taxon>
    </lineage>
</organism>
<dbReference type="Proteomes" id="UP000299211">
    <property type="component" value="Unassembled WGS sequence"/>
</dbReference>
<evidence type="ECO:0000313" key="2">
    <source>
        <dbReference type="EMBL" id="GDY80179.1"/>
    </source>
</evidence>
<dbReference type="EMBL" id="BJHY01000002">
    <property type="protein sequence ID" value="GDY80179.1"/>
    <property type="molecule type" value="Genomic_DNA"/>
</dbReference>
<dbReference type="Proteomes" id="UP000302139">
    <property type="component" value="Unassembled WGS sequence"/>
</dbReference>
<gene>
    <name evidence="1" type="ORF">SAV14893_093070</name>
    <name evidence="2" type="ORF">SAV31267_096640</name>
</gene>
<comment type="caution">
    <text evidence="1">The sequence shown here is derived from an EMBL/GenBank/DDBJ whole genome shotgun (WGS) entry which is preliminary data.</text>
</comment>
<sequence length="128" mass="14105">MHALLILHAAGYRWEVVDSLAALRLAVPGRSAAYTARSRVTPLGVRESITARDQSSFFAARSFLSSTTCSSSHHAARLLQAQQDGTDEDDLRQIAAEALGEVYFRDNGRRAQSLEVKLTDLVDLKFEL</sequence>
<evidence type="ECO:0000313" key="1">
    <source>
        <dbReference type="EMBL" id="GDY69914.1"/>
    </source>
</evidence>
<dbReference type="EMBL" id="BJHX01000003">
    <property type="protein sequence ID" value="GDY69914.1"/>
    <property type="molecule type" value="Genomic_DNA"/>
</dbReference>
<accession>A0A4D4MDL7</accession>
<name>A0A4D4MDL7_STRAX</name>
<reference evidence="2 3" key="1">
    <citation type="submission" date="2019-04" db="EMBL/GenBank/DDBJ databases">
        <title>Draft genome sequences of Streptomyces avermitilis ATCC 31267.</title>
        <authorList>
            <person name="Komaki H."/>
            <person name="Tamura T."/>
            <person name="Hosoyama A."/>
        </authorList>
    </citation>
    <scope>NUCLEOTIDE SEQUENCE [LARGE SCALE GENOMIC DNA]</scope>
    <source>
        <strain evidence="2 3">ATCC 31267</strain>
    </source>
</reference>
<proteinExistence type="predicted"/>